<evidence type="ECO:0000313" key="2">
    <source>
        <dbReference type="Proteomes" id="UP000320735"/>
    </source>
</evidence>
<dbReference type="SUPFAM" id="SSF75005">
    <property type="entry name" value="Arabinanase/levansucrase/invertase"/>
    <property type="match status" value="2"/>
</dbReference>
<protein>
    <recommendedName>
        <fullName evidence="3">Glycosyl hydrolase family 32 N-terminal domain-containing protein</fullName>
    </recommendedName>
</protein>
<dbReference type="EMBL" id="SJPP01000002">
    <property type="protein sequence ID" value="TWU08625.1"/>
    <property type="molecule type" value="Genomic_DNA"/>
</dbReference>
<accession>A0A5C6B8N6</accession>
<sequence>MKHRFAIAAVICLFGLNTTRSDDSYRVQAVKGPYFLCDERVTEDRWLSERFIVPLQKHSDEPLIVKEHEWEGSGPYLNGSVLHDPEASLYRMWYSVWNSHNYFNKLPFSYNVCYAESDDGIHWRKPALGVFKGEPNPKNNCIRLGTDKTQAIDVCINPRPDKYPGQFLAIHNQKGGVFASTSENGKTFTFLDETPEIAYHSDTHNNFAYDEVRDRWLLFCRPRAYAGDHKRRVSMQTSSDLKNWTHERTILVPTETEPPEFYGMTVFRRGDLFWGIIKVYDRGPGFMHGEIAWSSDGEHWNQIPTHPVFLERGPSGSWDHGMVITADEPVVVENEMRFYYSGAKASHHETRNQHAIGLATAQRDRLVGLRPSGDKSGYVLTRPFPRQQDDDLTVNAIISKNNGVLRAELRDDGNHVLEGFALEDCDAVTTSGYAKRITWKGRILGKAPLSEVRIRFELTSAQLFTFDIAKPVSN</sequence>
<dbReference type="OrthoDB" id="180690at2"/>
<evidence type="ECO:0000313" key="1">
    <source>
        <dbReference type="EMBL" id="TWU08625.1"/>
    </source>
</evidence>
<proteinExistence type="predicted"/>
<keyword evidence="2" id="KW-1185">Reference proteome</keyword>
<organism evidence="1 2">
    <name type="scientific">Symmachiella macrocystis</name>
    <dbReference type="NCBI Taxonomy" id="2527985"/>
    <lineage>
        <taxon>Bacteria</taxon>
        <taxon>Pseudomonadati</taxon>
        <taxon>Planctomycetota</taxon>
        <taxon>Planctomycetia</taxon>
        <taxon>Planctomycetales</taxon>
        <taxon>Planctomycetaceae</taxon>
        <taxon>Symmachiella</taxon>
    </lineage>
</organism>
<dbReference type="Proteomes" id="UP000320735">
    <property type="component" value="Unassembled WGS sequence"/>
</dbReference>
<dbReference type="AlphaFoldDB" id="A0A5C6B8N6"/>
<dbReference type="InterPro" id="IPR023296">
    <property type="entry name" value="Glyco_hydro_beta-prop_sf"/>
</dbReference>
<dbReference type="Gene3D" id="2.115.10.20">
    <property type="entry name" value="Glycosyl hydrolase domain, family 43"/>
    <property type="match status" value="2"/>
</dbReference>
<comment type="caution">
    <text evidence="1">The sequence shown here is derived from an EMBL/GenBank/DDBJ whole genome shotgun (WGS) entry which is preliminary data.</text>
</comment>
<reference evidence="1 2" key="1">
    <citation type="submission" date="2019-02" db="EMBL/GenBank/DDBJ databases">
        <title>Deep-cultivation of Planctomycetes and their phenomic and genomic characterization uncovers novel biology.</title>
        <authorList>
            <person name="Wiegand S."/>
            <person name="Jogler M."/>
            <person name="Boedeker C."/>
            <person name="Pinto D."/>
            <person name="Vollmers J."/>
            <person name="Rivas-Marin E."/>
            <person name="Kohn T."/>
            <person name="Peeters S.H."/>
            <person name="Heuer A."/>
            <person name="Rast P."/>
            <person name="Oberbeckmann S."/>
            <person name="Bunk B."/>
            <person name="Jeske O."/>
            <person name="Meyerdierks A."/>
            <person name="Storesund J.E."/>
            <person name="Kallscheuer N."/>
            <person name="Luecker S."/>
            <person name="Lage O.M."/>
            <person name="Pohl T."/>
            <person name="Merkel B.J."/>
            <person name="Hornburger P."/>
            <person name="Mueller R.-W."/>
            <person name="Bruemmer F."/>
            <person name="Labrenz M."/>
            <person name="Spormann A.M."/>
            <person name="Op Den Camp H."/>
            <person name="Overmann J."/>
            <person name="Amann R."/>
            <person name="Jetten M.S.M."/>
            <person name="Mascher T."/>
            <person name="Medema M.H."/>
            <person name="Devos D.P."/>
            <person name="Kaster A.-K."/>
            <person name="Ovreas L."/>
            <person name="Rohde M."/>
            <person name="Galperin M.Y."/>
            <person name="Jogler C."/>
        </authorList>
    </citation>
    <scope>NUCLEOTIDE SEQUENCE [LARGE SCALE GENOMIC DNA]</scope>
    <source>
        <strain evidence="1 2">CA54</strain>
    </source>
</reference>
<name>A0A5C6B8N6_9PLAN</name>
<dbReference type="RefSeq" id="WP_146372446.1">
    <property type="nucleotide sequence ID" value="NZ_SJPP01000002.1"/>
</dbReference>
<evidence type="ECO:0008006" key="3">
    <source>
        <dbReference type="Google" id="ProtNLM"/>
    </source>
</evidence>
<gene>
    <name evidence="1" type="ORF">CA54_38590</name>
</gene>